<protein>
    <submittedName>
        <fullName evidence="1">Uncharacterized protein</fullName>
    </submittedName>
</protein>
<dbReference type="Proteomes" id="UP001152320">
    <property type="component" value="Unassembled WGS sequence"/>
</dbReference>
<sequence length="343" mass="40439">MTDNTADQACLRATGKPIAIHELKTMQTTYNMMEEETIMELYAKYLNEGKGVSEEVKEDALKIFRDVLVRGKWVFKNAFEDVVMEKKTKRPYFLHRNSKLYPTEHIDRMKSTKFPVNGQTHHLLGKDVERETKDKQSPIMIDFKDYLRAPGKGKITFYDFNKWNENEPLFSCFYEKAPFMLGVASSFYTQMLMQYCCTYHLNDNMKYIFTVTVSYKKENWEPLRLAMSYSYDTGIRYDLVKPFIEGTQYYLDQYTNLVPTREIDPSKSSGKIQPLEIDLPDDTGYQRRPVSISFHINEKLDNLFESEIKDINELEVETKGTKRKVELMHADDDFRAKLRKLFD</sequence>
<name>A0A9Q0Y9L9_HOLLE</name>
<comment type="caution">
    <text evidence="1">The sequence shown here is derived from an EMBL/GenBank/DDBJ whole genome shotgun (WGS) entry which is preliminary data.</text>
</comment>
<gene>
    <name evidence="1" type="ORF">HOLleu_43314</name>
</gene>
<dbReference type="AlphaFoldDB" id="A0A9Q0Y9L9"/>
<evidence type="ECO:0000313" key="1">
    <source>
        <dbReference type="EMBL" id="KAJ8018607.1"/>
    </source>
</evidence>
<reference evidence="1" key="1">
    <citation type="submission" date="2021-10" db="EMBL/GenBank/DDBJ databases">
        <title>Tropical sea cucumber genome reveals ecological adaptation and Cuvierian tubules defense mechanism.</title>
        <authorList>
            <person name="Chen T."/>
        </authorList>
    </citation>
    <scope>NUCLEOTIDE SEQUENCE</scope>
    <source>
        <strain evidence="1">Nanhai2018</strain>
        <tissue evidence="1">Muscle</tissue>
    </source>
</reference>
<accession>A0A9Q0Y9L9</accession>
<proteinExistence type="predicted"/>
<dbReference type="EMBL" id="JAIZAY010000267">
    <property type="protein sequence ID" value="KAJ8018607.1"/>
    <property type="molecule type" value="Genomic_DNA"/>
</dbReference>
<evidence type="ECO:0000313" key="2">
    <source>
        <dbReference type="Proteomes" id="UP001152320"/>
    </source>
</evidence>
<keyword evidence="2" id="KW-1185">Reference proteome</keyword>
<organism evidence="1 2">
    <name type="scientific">Holothuria leucospilota</name>
    <name type="common">Black long sea cucumber</name>
    <name type="synonym">Mertensiothuria leucospilota</name>
    <dbReference type="NCBI Taxonomy" id="206669"/>
    <lineage>
        <taxon>Eukaryota</taxon>
        <taxon>Metazoa</taxon>
        <taxon>Echinodermata</taxon>
        <taxon>Eleutherozoa</taxon>
        <taxon>Echinozoa</taxon>
        <taxon>Holothuroidea</taxon>
        <taxon>Aspidochirotacea</taxon>
        <taxon>Aspidochirotida</taxon>
        <taxon>Holothuriidae</taxon>
        <taxon>Holothuria</taxon>
    </lineage>
</organism>